<name>A0A1S3JX74_LINAN</name>
<dbReference type="Pfam" id="PF00024">
    <property type="entry name" value="PAN_1"/>
    <property type="match status" value="1"/>
</dbReference>
<dbReference type="GeneID" id="106176710"/>
<comment type="caution">
    <text evidence="6">Lacks conserved residue(s) required for the propagation of feature annotation.</text>
</comment>
<keyword evidence="2 6" id="KW-0479">Metal-binding</keyword>
<accession>A0A1S3JX74</accession>
<dbReference type="SMART" id="SM00473">
    <property type="entry name" value="PAN_AP"/>
    <property type="match status" value="1"/>
</dbReference>
<keyword evidence="3 6" id="KW-0378">Hydrolase</keyword>
<dbReference type="InterPro" id="IPR016186">
    <property type="entry name" value="C-type_lectin-like/link_sf"/>
</dbReference>
<dbReference type="Pfam" id="PF01400">
    <property type="entry name" value="Astacin"/>
    <property type="match status" value="1"/>
</dbReference>
<evidence type="ECO:0000256" key="2">
    <source>
        <dbReference type="ARBA" id="ARBA00022723"/>
    </source>
</evidence>
<comment type="cofactor">
    <cofactor evidence="6 7">
        <name>Zn(2+)</name>
        <dbReference type="ChEBI" id="CHEBI:29105"/>
    </cofactor>
    <text evidence="6 7">Binds 1 zinc ion per subunit.</text>
</comment>
<dbReference type="EC" id="3.4.24.-" evidence="7"/>
<feature type="binding site" evidence="6">
    <location>
        <position position="191"/>
    </location>
    <ligand>
        <name>Zn(2+)</name>
        <dbReference type="ChEBI" id="CHEBI:29105"/>
        <note>catalytic</note>
    </ligand>
</feature>
<keyword evidence="4 6" id="KW-0862">Zinc</keyword>
<dbReference type="InterPro" id="IPR024079">
    <property type="entry name" value="MetalloPept_cat_dom_sf"/>
</dbReference>
<keyword evidence="7" id="KW-0732">Signal</keyword>
<dbReference type="PROSITE" id="PS50948">
    <property type="entry name" value="PAN"/>
    <property type="match status" value="1"/>
</dbReference>
<dbReference type="SUPFAM" id="SSF56436">
    <property type="entry name" value="C-type lectin-like"/>
    <property type="match status" value="1"/>
</dbReference>
<evidence type="ECO:0000256" key="1">
    <source>
        <dbReference type="ARBA" id="ARBA00022670"/>
    </source>
</evidence>
<dbReference type="SUPFAM" id="SSF57414">
    <property type="entry name" value="Hairpin loop containing domain-like"/>
    <property type="match status" value="1"/>
</dbReference>
<protein>
    <recommendedName>
        <fullName evidence="7">Metalloendopeptidase</fullName>
        <ecNumber evidence="7">3.4.24.-</ecNumber>
    </recommendedName>
</protein>
<feature type="domain" description="Apple" evidence="8">
    <location>
        <begin position="357"/>
        <end position="435"/>
    </location>
</feature>
<dbReference type="AlphaFoldDB" id="A0A1S3JX74"/>
<evidence type="ECO:0000256" key="4">
    <source>
        <dbReference type="ARBA" id="ARBA00022833"/>
    </source>
</evidence>
<evidence type="ECO:0000259" key="9">
    <source>
        <dbReference type="PROSITE" id="PS51864"/>
    </source>
</evidence>
<dbReference type="SUPFAM" id="SSF55486">
    <property type="entry name" value="Metalloproteases ('zincins'), catalytic domain"/>
    <property type="match status" value="1"/>
</dbReference>
<dbReference type="InterPro" id="IPR003609">
    <property type="entry name" value="Pan_app"/>
</dbReference>
<dbReference type="Proteomes" id="UP000085678">
    <property type="component" value="Unplaced"/>
</dbReference>
<feature type="binding site" evidence="6">
    <location>
        <position position="195"/>
    </location>
    <ligand>
        <name>Zn(2+)</name>
        <dbReference type="ChEBI" id="CHEBI:29105"/>
        <note>catalytic</note>
    </ligand>
</feature>
<dbReference type="PANTHER" id="PTHR10127:SF780">
    <property type="entry name" value="METALLOENDOPEPTIDASE"/>
    <property type="match status" value="1"/>
</dbReference>
<feature type="chain" id="PRO_5010001389" description="Metalloendopeptidase" evidence="7">
    <location>
        <begin position="24"/>
        <end position="569"/>
    </location>
</feature>
<evidence type="ECO:0000313" key="10">
    <source>
        <dbReference type="Proteomes" id="UP000085678"/>
    </source>
</evidence>
<evidence type="ECO:0000259" key="8">
    <source>
        <dbReference type="PROSITE" id="PS50948"/>
    </source>
</evidence>
<dbReference type="Gene3D" id="3.10.100.10">
    <property type="entry name" value="Mannose-Binding Protein A, subunit A"/>
    <property type="match status" value="1"/>
</dbReference>
<evidence type="ECO:0000256" key="7">
    <source>
        <dbReference type="RuleBase" id="RU361183"/>
    </source>
</evidence>
<sequence>MKSKTLTNHFIIWLLLGYAITEALFDEEHSDESSARLILQSAKAAIAAVARERADSSTVPELADGSVIAEFDILLTPEQDEARHRTRFSRKAVRSRRYRWPQGIVPYEIDSTVDALSTRARAIIRQAFAHWQAHTCLRFEEYDRTKHYATHRSDRLVFVKGSWCASKLGRIGGRQPLYLARGCLKKGTIIHELGHTIGWIHEQSRPDRDQYVTIDLDRVSYTYKDQYAKEPSSFVDTYNVPYDYYSIMHYPSSGEIITKDRRAQNAIGQREGLSFYDAKLANIMYSCSAQCPSTVRCAAPGFVGQNCECICKDGSDSCTLGSTVITTTTQRPTPKPKPTPTTPPIQPPAVIPKIDYCGWYVYDQKYIKGDNNDQLNEVSLAQCKEACASARTFHCRSLDYYKSKRKCFLSEKTYQDQGSHFATDSRMIHYQRRPCSATDEPPVATTTPVTNTPPASATCEAGWHGFTVGGATYCFLIVNEASIYLQAKRSCERRNGNLISGQSPSSPILSMIEDGRLSASSYWLKNDQLGFLGFLFSDCEYLSLQGGQASIEEKSCTARIPYVCEREGY</sequence>
<dbReference type="PRINTS" id="PR00480">
    <property type="entry name" value="ASTACIN"/>
</dbReference>
<gene>
    <name evidence="11" type="primary">LOC106176710</name>
</gene>
<feature type="binding site" evidence="6">
    <location>
        <position position="201"/>
    </location>
    <ligand>
        <name>Zn(2+)</name>
        <dbReference type="ChEBI" id="CHEBI:29105"/>
        <note>catalytic</note>
    </ligand>
</feature>
<organism evidence="10 11">
    <name type="scientific">Lingula anatina</name>
    <name type="common">Brachiopod</name>
    <name type="synonym">Lingula unguis</name>
    <dbReference type="NCBI Taxonomy" id="7574"/>
    <lineage>
        <taxon>Eukaryota</taxon>
        <taxon>Metazoa</taxon>
        <taxon>Spiralia</taxon>
        <taxon>Lophotrochozoa</taxon>
        <taxon>Brachiopoda</taxon>
        <taxon>Linguliformea</taxon>
        <taxon>Lingulata</taxon>
        <taxon>Lingulida</taxon>
        <taxon>Linguloidea</taxon>
        <taxon>Lingulidae</taxon>
        <taxon>Lingula</taxon>
    </lineage>
</organism>
<dbReference type="SMART" id="SM00235">
    <property type="entry name" value="ZnMc"/>
    <property type="match status" value="1"/>
</dbReference>
<keyword evidence="5 6" id="KW-0482">Metalloprotease</keyword>
<dbReference type="GO" id="GO:0006508">
    <property type="term" value="P:proteolysis"/>
    <property type="evidence" value="ECO:0007669"/>
    <property type="project" value="UniProtKB-KW"/>
</dbReference>
<dbReference type="Gene3D" id="3.50.4.10">
    <property type="entry name" value="Hepatocyte Growth Factor"/>
    <property type="match status" value="1"/>
</dbReference>
<evidence type="ECO:0000256" key="6">
    <source>
        <dbReference type="PROSITE-ProRule" id="PRU01211"/>
    </source>
</evidence>
<feature type="signal peptide" evidence="7">
    <location>
        <begin position="1"/>
        <end position="23"/>
    </location>
</feature>
<dbReference type="CDD" id="cd04280">
    <property type="entry name" value="ZnMc_astacin_like"/>
    <property type="match status" value="1"/>
</dbReference>
<dbReference type="RefSeq" id="XP_013414656.1">
    <property type="nucleotide sequence ID" value="XM_013559202.2"/>
</dbReference>
<dbReference type="InterPro" id="IPR001506">
    <property type="entry name" value="Peptidase_M12A"/>
</dbReference>
<dbReference type="Gene3D" id="3.40.390.10">
    <property type="entry name" value="Collagenase (Catalytic Domain)"/>
    <property type="match status" value="1"/>
</dbReference>
<evidence type="ECO:0000313" key="11">
    <source>
        <dbReference type="RefSeq" id="XP_013414656.1"/>
    </source>
</evidence>
<dbReference type="GO" id="GO:0004222">
    <property type="term" value="F:metalloendopeptidase activity"/>
    <property type="evidence" value="ECO:0007669"/>
    <property type="project" value="UniProtKB-UniRule"/>
</dbReference>
<dbReference type="PROSITE" id="PS51864">
    <property type="entry name" value="ASTACIN"/>
    <property type="match status" value="1"/>
</dbReference>
<proteinExistence type="predicted"/>
<keyword evidence="10" id="KW-1185">Reference proteome</keyword>
<feature type="domain" description="Peptidase M12A" evidence="9">
    <location>
        <begin position="91"/>
        <end position="288"/>
    </location>
</feature>
<keyword evidence="1 6" id="KW-0645">Protease</keyword>
<reference evidence="11" key="1">
    <citation type="submission" date="2025-08" db="UniProtKB">
        <authorList>
            <consortium name="RefSeq"/>
        </authorList>
    </citation>
    <scope>IDENTIFICATION</scope>
    <source>
        <tissue evidence="11">Gonads</tissue>
    </source>
</reference>
<dbReference type="InterPro" id="IPR016187">
    <property type="entry name" value="CTDL_fold"/>
</dbReference>
<feature type="active site" evidence="6">
    <location>
        <position position="192"/>
    </location>
</feature>
<dbReference type="InterPro" id="IPR006026">
    <property type="entry name" value="Peptidase_Metallo"/>
</dbReference>
<evidence type="ECO:0000256" key="5">
    <source>
        <dbReference type="ARBA" id="ARBA00023049"/>
    </source>
</evidence>
<dbReference type="InterPro" id="IPR034035">
    <property type="entry name" value="Astacin-like_dom"/>
</dbReference>
<evidence type="ECO:0000256" key="3">
    <source>
        <dbReference type="ARBA" id="ARBA00022801"/>
    </source>
</evidence>
<dbReference type="OrthoDB" id="291007at2759"/>
<dbReference type="PANTHER" id="PTHR10127">
    <property type="entry name" value="DISCOIDIN, CUB, EGF, LAMININ , AND ZINC METALLOPROTEASE DOMAIN CONTAINING"/>
    <property type="match status" value="1"/>
</dbReference>
<dbReference type="GO" id="GO:0008270">
    <property type="term" value="F:zinc ion binding"/>
    <property type="evidence" value="ECO:0007669"/>
    <property type="project" value="UniProtKB-UniRule"/>
</dbReference>